<evidence type="ECO:0000256" key="2">
    <source>
        <dbReference type="ARBA" id="ARBA00004604"/>
    </source>
</evidence>
<dbReference type="PANTHER" id="PTHR22747">
    <property type="entry name" value="NUCLEOPLASMIN"/>
    <property type="match status" value="1"/>
</dbReference>
<dbReference type="GO" id="GO:0042393">
    <property type="term" value="F:histone binding"/>
    <property type="evidence" value="ECO:0007669"/>
    <property type="project" value="TreeGrafter"/>
</dbReference>
<keyword evidence="7" id="KW-0597">Phosphoprotein</keyword>
<feature type="compositionally biased region" description="Acidic residues" evidence="11">
    <location>
        <begin position="224"/>
        <end position="250"/>
    </location>
</feature>
<dbReference type="GO" id="GO:1990904">
    <property type="term" value="C:ribonucleoprotein complex"/>
    <property type="evidence" value="ECO:0007669"/>
    <property type="project" value="TreeGrafter"/>
</dbReference>
<evidence type="ECO:0000256" key="5">
    <source>
        <dbReference type="ARBA" id="ARBA00020749"/>
    </source>
</evidence>
<dbReference type="Proteomes" id="UP001488838">
    <property type="component" value="Unassembled WGS sequence"/>
</dbReference>
<evidence type="ECO:0000256" key="6">
    <source>
        <dbReference type="ARBA" id="ARBA00022490"/>
    </source>
</evidence>
<evidence type="ECO:0000256" key="10">
    <source>
        <dbReference type="ARBA" id="ARBA00023242"/>
    </source>
</evidence>
<keyword evidence="9" id="KW-0143">Chaperone</keyword>
<gene>
    <name evidence="14" type="ORF">U0070_017153</name>
</gene>
<evidence type="ECO:0000256" key="4">
    <source>
        <dbReference type="ARBA" id="ARBA00010744"/>
    </source>
</evidence>
<evidence type="ECO:0000313" key="14">
    <source>
        <dbReference type="EMBL" id="KAK7797474.1"/>
    </source>
</evidence>
<comment type="similarity">
    <text evidence="4">Belongs to the nucleoplasmin family.</text>
</comment>
<dbReference type="GO" id="GO:0042273">
    <property type="term" value="P:ribosomal large subunit biogenesis"/>
    <property type="evidence" value="ECO:0007669"/>
    <property type="project" value="TreeGrafter"/>
</dbReference>
<evidence type="ECO:0000256" key="1">
    <source>
        <dbReference type="ARBA" id="ARBA00004496"/>
    </source>
</evidence>
<evidence type="ECO:0000313" key="15">
    <source>
        <dbReference type="Proteomes" id="UP001488838"/>
    </source>
</evidence>
<proteinExistence type="inferred from homology"/>
<sequence length="305" mass="34088">MENPFCMPCGLLLISRNTTSRSHGVRCNRAVGPAGPQGLSSQSAHSMPTDKKFESLSSFTWDLRNTLKSVMGKTLAFQQTFTLQLLTVAKLLKSARLHLMEDSMDMYPLRPQNFLSICELKADKDHHFKVDNDENKHQLSGRMAKAEGMNYEGSPIKVTRATLKMSVQPIISLQDFEMTQAVVLRLKCGSGSVHISVQHLVAVVEDAGSEAEDQEDYKEKLKLDEDDENDNKDDEDDKVDEDDDFDEEEAEEKKVPGKQSSRKQNKTPKTPKGPSSAEYIKAKMQGSIEKGGSRPKVEAKFINYG</sequence>
<evidence type="ECO:0000256" key="8">
    <source>
        <dbReference type="ARBA" id="ARBA00022884"/>
    </source>
</evidence>
<dbReference type="SUPFAM" id="SSF69203">
    <property type="entry name" value="Nucleoplasmin-like core domain"/>
    <property type="match status" value="1"/>
</dbReference>
<dbReference type="GO" id="GO:0045944">
    <property type="term" value="P:positive regulation of transcription by RNA polymerase II"/>
    <property type="evidence" value="ECO:0007669"/>
    <property type="project" value="TreeGrafter"/>
</dbReference>
<evidence type="ECO:0000256" key="3">
    <source>
        <dbReference type="ARBA" id="ARBA00004642"/>
    </source>
</evidence>
<comment type="subcellular location">
    <subcellularLocation>
        <location evidence="1">Cytoplasm</location>
    </subcellularLocation>
    <subcellularLocation>
        <location evidence="2">Nucleus</location>
        <location evidence="2">Nucleolus</location>
    </subcellularLocation>
    <subcellularLocation>
        <location evidence="3">Nucleus</location>
        <location evidence="3">Nucleoplasm</location>
    </subcellularLocation>
</comment>
<dbReference type="Pfam" id="PF16276">
    <property type="entry name" value="NPM1-C"/>
    <property type="match status" value="1"/>
</dbReference>
<dbReference type="GO" id="GO:0005813">
    <property type="term" value="C:centrosome"/>
    <property type="evidence" value="ECO:0007669"/>
    <property type="project" value="TreeGrafter"/>
</dbReference>
<evidence type="ECO:0000259" key="12">
    <source>
        <dbReference type="Pfam" id="PF03066"/>
    </source>
</evidence>
<protein>
    <recommendedName>
        <fullName evidence="5">Nucleophosmin</fullName>
    </recommendedName>
</protein>
<keyword evidence="15" id="KW-1185">Reference proteome</keyword>
<dbReference type="GO" id="GO:0003723">
    <property type="term" value="F:RNA binding"/>
    <property type="evidence" value="ECO:0007669"/>
    <property type="project" value="UniProtKB-KW"/>
</dbReference>
<dbReference type="GO" id="GO:0000055">
    <property type="term" value="P:ribosomal large subunit export from nucleus"/>
    <property type="evidence" value="ECO:0007669"/>
    <property type="project" value="TreeGrafter"/>
</dbReference>
<dbReference type="GO" id="GO:0005654">
    <property type="term" value="C:nucleoplasm"/>
    <property type="evidence" value="ECO:0007669"/>
    <property type="project" value="UniProtKB-SubCell"/>
</dbReference>
<keyword evidence="6" id="KW-0963">Cytoplasm</keyword>
<comment type="caution">
    <text evidence="14">The sequence shown here is derived from an EMBL/GenBank/DDBJ whole genome shotgun (WGS) entry which is preliminary data.</text>
</comment>
<dbReference type="InterPro" id="IPR032569">
    <property type="entry name" value="NPM1_C"/>
</dbReference>
<dbReference type="InterPro" id="IPR024057">
    <property type="entry name" value="Nucleoplasmin_core_dom"/>
</dbReference>
<dbReference type="InterPro" id="IPR004301">
    <property type="entry name" value="Nucleoplasmin"/>
</dbReference>
<dbReference type="GO" id="GO:0003682">
    <property type="term" value="F:chromatin binding"/>
    <property type="evidence" value="ECO:0007669"/>
    <property type="project" value="TreeGrafter"/>
</dbReference>
<dbReference type="GO" id="GO:0010824">
    <property type="term" value="P:regulation of centrosome duplication"/>
    <property type="evidence" value="ECO:0007669"/>
    <property type="project" value="TreeGrafter"/>
</dbReference>
<keyword evidence="10" id="KW-0539">Nucleus</keyword>
<feature type="non-terminal residue" evidence="14">
    <location>
        <position position="305"/>
    </location>
</feature>
<dbReference type="GO" id="GO:0005737">
    <property type="term" value="C:cytoplasm"/>
    <property type="evidence" value="ECO:0007669"/>
    <property type="project" value="UniProtKB-SubCell"/>
</dbReference>
<evidence type="ECO:0000256" key="7">
    <source>
        <dbReference type="ARBA" id="ARBA00022553"/>
    </source>
</evidence>
<accession>A0AAW0H6S9</accession>
<dbReference type="EMBL" id="JBBHLL010000825">
    <property type="protein sequence ID" value="KAK7797474.1"/>
    <property type="molecule type" value="Genomic_DNA"/>
</dbReference>
<dbReference type="InterPro" id="IPR036824">
    <property type="entry name" value="Nucleoplasmin_core_dom_sf"/>
</dbReference>
<evidence type="ECO:0000259" key="13">
    <source>
        <dbReference type="Pfam" id="PF16276"/>
    </source>
</evidence>
<dbReference type="Pfam" id="PF03066">
    <property type="entry name" value="Nucleoplasmin"/>
    <property type="match status" value="1"/>
</dbReference>
<dbReference type="Gene3D" id="1.10.10.2100">
    <property type="match status" value="1"/>
</dbReference>
<dbReference type="GO" id="GO:0042274">
    <property type="term" value="P:ribosomal small subunit biogenesis"/>
    <property type="evidence" value="ECO:0007669"/>
    <property type="project" value="TreeGrafter"/>
</dbReference>
<dbReference type="GO" id="GO:0005730">
    <property type="term" value="C:nucleolus"/>
    <property type="evidence" value="ECO:0007669"/>
    <property type="project" value="UniProtKB-SubCell"/>
</dbReference>
<organism evidence="14 15">
    <name type="scientific">Myodes glareolus</name>
    <name type="common">Bank vole</name>
    <name type="synonym">Clethrionomys glareolus</name>
    <dbReference type="NCBI Taxonomy" id="447135"/>
    <lineage>
        <taxon>Eukaryota</taxon>
        <taxon>Metazoa</taxon>
        <taxon>Chordata</taxon>
        <taxon>Craniata</taxon>
        <taxon>Vertebrata</taxon>
        <taxon>Euteleostomi</taxon>
        <taxon>Mammalia</taxon>
        <taxon>Eutheria</taxon>
        <taxon>Euarchontoglires</taxon>
        <taxon>Glires</taxon>
        <taxon>Rodentia</taxon>
        <taxon>Myomorpha</taxon>
        <taxon>Muroidea</taxon>
        <taxon>Cricetidae</taxon>
        <taxon>Arvicolinae</taxon>
        <taxon>Myodes</taxon>
    </lineage>
</organism>
<evidence type="ECO:0000256" key="9">
    <source>
        <dbReference type="ARBA" id="ARBA00023186"/>
    </source>
</evidence>
<dbReference type="GO" id="GO:0006338">
    <property type="term" value="P:chromatin remodeling"/>
    <property type="evidence" value="ECO:0007669"/>
    <property type="project" value="TreeGrafter"/>
</dbReference>
<reference evidence="14 15" key="1">
    <citation type="journal article" date="2023" name="bioRxiv">
        <title>Conserved and derived expression patterns and positive selection on dental genes reveal complex evolutionary context of ever-growing rodent molars.</title>
        <authorList>
            <person name="Calamari Z.T."/>
            <person name="Song A."/>
            <person name="Cohen E."/>
            <person name="Akter M."/>
            <person name="Roy R.D."/>
            <person name="Hallikas O."/>
            <person name="Christensen M.M."/>
            <person name="Li P."/>
            <person name="Marangoni P."/>
            <person name="Jernvall J."/>
            <person name="Klein O.D."/>
        </authorList>
    </citation>
    <scope>NUCLEOTIDE SEQUENCE [LARGE SCALE GENOMIC DNA]</scope>
    <source>
        <strain evidence="14">V071</strain>
    </source>
</reference>
<dbReference type="GO" id="GO:0000056">
    <property type="term" value="P:ribosomal small subunit export from nucleus"/>
    <property type="evidence" value="ECO:0007669"/>
    <property type="project" value="TreeGrafter"/>
</dbReference>
<dbReference type="Gene3D" id="2.60.120.340">
    <property type="entry name" value="Nucleoplasmin core domain"/>
    <property type="match status" value="1"/>
</dbReference>
<dbReference type="AlphaFoldDB" id="A0AAW0H6S9"/>
<evidence type="ECO:0000256" key="11">
    <source>
        <dbReference type="SAM" id="MobiDB-lite"/>
    </source>
</evidence>
<keyword evidence="8" id="KW-0694">RNA-binding</keyword>
<feature type="domain" description="Nucleoplasmin core" evidence="12">
    <location>
        <begin position="143"/>
        <end position="201"/>
    </location>
</feature>
<feature type="domain" description="Nucleophosmin C-terminal" evidence="13">
    <location>
        <begin position="280"/>
        <end position="304"/>
    </location>
</feature>
<dbReference type="PANTHER" id="PTHR22747:SF28">
    <property type="entry name" value="NUCLEOPHOSMIN"/>
    <property type="match status" value="1"/>
</dbReference>
<name>A0AAW0H6S9_MYOGA</name>
<feature type="region of interest" description="Disordered" evidence="11">
    <location>
        <begin position="208"/>
        <end position="305"/>
    </location>
</feature>